<dbReference type="PANTHER" id="PTHR38008">
    <property type="entry name" value="HEMOLYSIN-RELATED"/>
    <property type="match status" value="1"/>
</dbReference>
<dbReference type="HOGENOM" id="CLU_155318_1_0_6"/>
<gene>
    <name evidence="1" type="ordered locus">CKO_01817</name>
</gene>
<organism evidence="1 2">
    <name type="scientific">Citrobacter koseri (strain ATCC BAA-895 / CDC 4225-83 / SGSC4696)</name>
    <dbReference type="NCBI Taxonomy" id="290338"/>
    <lineage>
        <taxon>Bacteria</taxon>
        <taxon>Pseudomonadati</taxon>
        <taxon>Pseudomonadota</taxon>
        <taxon>Gammaproteobacteria</taxon>
        <taxon>Enterobacterales</taxon>
        <taxon>Enterobacteriaceae</taxon>
        <taxon>Citrobacter</taxon>
    </lineage>
</organism>
<reference evidence="1 2" key="1">
    <citation type="submission" date="2007-08" db="EMBL/GenBank/DDBJ databases">
        <authorList>
            <consortium name="The Citrobacter koseri Genome Sequencing Project"/>
            <person name="McClelland M."/>
            <person name="Sanderson E.K."/>
            <person name="Porwollik S."/>
            <person name="Spieth J."/>
            <person name="Clifton W.S."/>
            <person name="Latreille P."/>
            <person name="Courtney L."/>
            <person name="Wang C."/>
            <person name="Pepin K."/>
            <person name="Bhonagiri V."/>
            <person name="Nash W."/>
            <person name="Johnson M."/>
            <person name="Thiruvilangam P."/>
            <person name="Wilson R."/>
        </authorList>
    </citation>
    <scope>NUCLEOTIDE SEQUENCE [LARGE SCALE GENOMIC DNA]</scope>
    <source>
        <strain evidence="2">ATCC BAA-895 / CDC 4225-83 / SGSC4696</strain>
    </source>
</reference>
<dbReference type="AlphaFoldDB" id="A8AHI3"/>
<evidence type="ECO:0000313" key="1">
    <source>
        <dbReference type="EMBL" id="ABV12946.1"/>
    </source>
</evidence>
<dbReference type="PANTHER" id="PTHR38008:SF2">
    <property type="entry name" value="HEMOLYSIN"/>
    <property type="match status" value="1"/>
</dbReference>
<evidence type="ECO:0000313" key="2">
    <source>
        <dbReference type="Proteomes" id="UP000008148"/>
    </source>
</evidence>
<proteinExistence type="predicted"/>
<dbReference type="STRING" id="290338.CKO_01817"/>
<accession>A8AHI3</accession>
<dbReference type="Proteomes" id="UP000008148">
    <property type="component" value="Chromosome"/>
</dbReference>
<dbReference type="Pfam" id="PF03891">
    <property type="entry name" value="DUF333"/>
    <property type="match status" value="1"/>
</dbReference>
<sequence length="124" mass="13495">MRDKRCFNVTLFILIRIARKHGDTTAGGLTCRGVMLTGVHMRFMFVALPCALALSACSSSSQPEAPKPPQIGMANPAAVYCEQKGGTRVPVQSPQGVRTECKLPGGEVIEEWDLWRRDHPASGK</sequence>
<dbReference type="InterPro" id="IPR005590">
    <property type="entry name" value="DUF333"/>
</dbReference>
<dbReference type="KEGG" id="cko:CKO_01817"/>
<evidence type="ECO:0008006" key="3">
    <source>
        <dbReference type="Google" id="ProtNLM"/>
    </source>
</evidence>
<dbReference type="EMBL" id="CP000822">
    <property type="protein sequence ID" value="ABV12946.1"/>
    <property type="molecule type" value="Genomic_DNA"/>
</dbReference>
<name>A8AHI3_CITK8</name>
<protein>
    <recommendedName>
        <fullName evidence="3">Hemolysin</fullName>
    </recommendedName>
</protein>
<keyword evidence="2" id="KW-1185">Reference proteome</keyword>